<organism evidence="3 4">
    <name type="scientific">Cucumis melo var. makuwa</name>
    <name type="common">Oriental melon</name>
    <dbReference type="NCBI Taxonomy" id="1194695"/>
    <lineage>
        <taxon>Eukaryota</taxon>
        <taxon>Viridiplantae</taxon>
        <taxon>Streptophyta</taxon>
        <taxon>Embryophyta</taxon>
        <taxon>Tracheophyta</taxon>
        <taxon>Spermatophyta</taxon>
        <taxon>Magnoliopsida</taxon>
        <taxon>eudicotyledons</taxon>
        <taxon>Gunneridae</taxon>
        <taxon>Pentapetalae</taxon>
        <taxon>rosids</taxon>
        <taxon>fabids</taxon>
        <taxon>Cucurbitales</taxon>
        <taxon>Cucurbitaceae</taxon>
        <taxon>Benincaseae</taxon>
        <taxon>Cucumis</taxon>
    </lineage>
</organism>
<sequence>MASKKHFSRIVAIVLSLLLLFTTTVTSKRHLLTSPNANGQRSGTQEALDDPWEPGSHGVWGGGGGWGGGRSQNHTPQRKAKVKT</sequence>
<protein>
    <submittedName>
        <fullName evidence="3">Uncharacterized protein</fullName>
    </submittedName>
</protein>
<feature type="compositionally biased region" description="Polar residues" evidence="1">
    <location>
        <begin position="33"/>
        <end position="45"/>
    </location>
</feature>
<evidence type="ECO:0000313" key="4">
    <source>
        <dbReference type="Proteomes" id="UP000321393"/>
    </source>
</evidence>
<feature type="region of interest" description="Disordered" evidence="1">
    <location>
        <begin position="30"/>
        <end position="84"/>
    </location>
</feature>
<keyword evidence="2" id="KW-0732">Signal</keyword>
<accession>A0A5A7UIN4</accession>
<evidence type="ECO:0000256" key="2">
    <source>
        <dbReference type="SAM" id="SignalP"/>
    </source>
</evidence>
<proteinExistence type="predicted"/>
<dbReference type="AlphaFoldDB" id="A0A5A7UIN4"/>
<name>A0A5A7UIN4_CUCMM</name>
<feature type="compositionally biased region" description="Gly residues" evidence="1">
    <location>
        <begin position="58"/>
        <end position="70"/>
    </location>
</feature>
<feature type="chain" id="PRO_5022712236" evidence="2">
    <location>
        <begin position="28"/>
        <end position="84"/>
    </location>
</feature>
<reference evidence="3 4" key="1">
    <citation type="submission" date="2019-08" db="EMBL/GenBank/DDBJ databases">
        <title>Draft genome sequences of two oriental melons (Cucumis melo L. var makuwa).</title>
        <authorList>
            <person name="Kwon S.-Y."/>
        </authorList>
    </citation>
    <scope>NUCLEOTIDE SEQUENCE [LARGE SCALE GENOMIC DNA]</scope>
    <source>
        <strain evidence="4">cv. SW 3</strain>
        <tissue evidence="3">Leaf</tissue>
    </source>
</reference>
<comment type="caution">
    <text evidence="3">The sequence shown here is derived from an EMBL/GenBank/DDBJ whole genome shotgun (WGS) entry which is preliminary data.</text>
</comment>
<dbReference type="EMBL" id="SSTE01008566">
    <property type="protein sequence ID" value="KAA0055110.1"/>
    <property type="molecule type" value="Genomic_DNA"/>
</dbReference>
<dbReference type="Proteomes" id="UP000321393">
    <property type="component" value="Unassembled WGS sequence"/>
</dbReference>
<evidence type="ECO:0000313" key="3">
    <source>
        <dbReference type="EMBL" id="KAA0055110.1"/>
    </source>
</evidence>
<feature type="signal peptide" evidence="2">
    <location>
        <begin position="1"/>
        <end position="27"/>
    </location>
</feature>
<evidence type="ECO:0000256" key="1">
    <source>
        <dbReference type="SAM" id="MobiDB-lite"/>
    </source>
</evidence>
<gene>
    <name evidence="3" type="ORF">E6C27_scaffold231G00360</name>
</gene>